<evidence type="ECO:0008006" key="3">
    <source>
        <dbReference type="Google" id="ProtNLM"/>
    </source>
</evidence>
<dbReference type="RefSeq" id="WP_193457043.1">
    <property type="nucleotide sequence ID" value="NZ_BAAAXF010000092.1"/>
</dbReference>
<dbReference type="Proteomes" id="UP001501455">
    <property type="component" value="Unassembled WGS sequence"/>
</dbReference>
<reference evidence="2" key="1">
    <citation type="journal article" date="2019" name="Int. J. Syst. Evol. Microbiol.">
        <title>The Global Catalogue of Microorganisms (GCM) 10K type strain sequencing project: providing services to taxonomists for standard genome sequencing and annotation.</title>
        <authorList>
            <consortium name="The Broad Institute Genomics Platform"/>
            <consortium name="The Broad Institute Genome Sequencing Center for Infectious Disease"/>
            <person name="Wu L."/>
            <person name="Ma J."/>
        </authorList>
    </citation>
    <scope>NUCLEOTIDE SEQUENCE [LARGE SCALE GENOMIC DNA]</scope>
    <source>
        <strain evidence="2">JCM 4816</strain>
    </source>
</reference>
<organism evidence="1 2">
    <name type="scientific">Streptomyces prasinosporus</name>
    <dbReference type="NCBI Taxonomy" id="68256"/>
    <lineage>
        <taxon>Bacteria</taxon>
        <taxon>Bacillati</taxon>
        <taxon>Actinomycetota</taxon>
        <taxon>Actinomycetes</taxon>
        <taxon>Kitasatosporales</taxon>
        <taxon>Streptomycetaceae</taxon>
        <taxon>Streptomyces</taxon>
        <taxon>Streptomyces albogriseolus group</taxon>
    </lineage>
</organism>
<protein>
    <recommendedName>
        <fullName evidence="3">DUF4034 domain-containing protein</fullName>
    </recommendedName>
</protein>
<evidence type="ECO:0000313" key="2">
    <source>
        <dbReference type="Proteomes" id="UP001501455"/>
    </source>
</evidence>
<proteinExistence type="predicted"/>
<keyword evidence="2" id="KW-1185">Reference proteome</keyword>
<name>A0ABP6UIM6_9ACTN</name>
<accession>A0ABP6UIM6</accession>
<comment type="caution">
    <text evidence="1">The sequence shown here is derived from an EMBL/GenBank/DDBJ whole genome shotgun (WGS) entry which is preliminary data.</text>
</comment>
<gene>
    <name evidence="1" type="ORF">GCM10019016_137180</name>
</gene>
<sequence length="336" mass="38223">MTLLVLPCLLLLWCWLKYGLLPLRWQNPYLAGPDAPLQRACRAAARGRWEPAARLFEDAGQDWERRSLYAQRLGDVAARGSDRWLKAWEEARPEDPDAALVVARARVSYAWELRGGARAHSTSQSQFEGFHRELLASQDDIGRALALCPGDPTPLVAELWRARGLGYSHQEMDALWWQITALAPHDFEAHTSALQYWTAKWRGSHQLAREFAERSAAGPPPGSLLAVLPVIAWYESHMDELGRVEFCGSEVRVLVDAALADAALADPDHPRLAEVRHLLGYFLYRRGRYRSARKQFRHVDGFTEALPWRYSPVPLLHYRAVRTKTGRRALTERRMG</sequence>
<dbReference type="EMBL" id="BAAAXF010000092">
    <property type="protein sequence ID" value="GAA3506603.1"/>
    <property type="molecule type" value="Genomic_DNA"/>
</dbReference>
<evidence type="ECO:0000313" key="1">
    <source>
        <dbReference type="EMBL" id="GAA3506603.1"/>
    </source>
</evidence>